<feature type="region of interest" description="Disordered" evidence="1">
    <location>
        <begin position="36"/>
        <end position="77"/>
    </location>
</feature>
<dbReference type="AlphaFoldDB" id="A0A1G6RWW1"/>
<evidence type="ECO:0000313" key="3">
    <source>
        <dbReference type="EMBL" id="SDD09170.1"/>
    </source>
</evidence>
<keyword evidence="2" id="KW-0732">Signal</keyword>
<feature type="chain" id="PRO_5011579975" evidence="2">
    <location>
        <begin position="32"/>
        <end position="304"/>
    </location>
</feature>
<accession>A0A1G6RWW1</accession>
<sequence>MNNHLQRRIAVLALIVIAVSLFLPFVPVAHAEWTVDTPNSADTPTSADTPKDADTPKEIKGEEQGDKKEDEPGSGWQDHPAYKILKWTIHDLNVGVVKLADEWERERITLEAGPHHAPSGKTMALQGGKLAQGLLRNGLAIGAKDGTAEKIALDAWQLGEHVYDTKSYIKYGELGKTFRDVVGTSGGFAGQSARIFPEAMKFSPLTKSLGYVGIGVATAELGQNLYNWAATGDSQHGWKALGSVGDGLLAAAPLAAAACPPAAAGMAVAGAVCWGVSAWKQNGGWKGIKKAGEKVIDKVTGWFS</sequence>
<evidence type="ECO:0000256" key="1">
    <source>
        <dbReference type="SAM" id="MobiDB-lite"/>
    </source>
</evidence>
<evidence type="ECO:0000256" key="2">
    <source>
        <dbReference type="SAM" id="SignalP"/>
    </source>
</evidence>
<dbReference type="RefSeq" id="WP_091573150.1">
    <property type="nucleotide sequence ID" value="NZ_FMZA01000033.1"/>
</dbReference>
<feature type="compositionally biased region" description="Basic and acidic residues" evidence="1">
    <location>
        <begin position="49"/>
        <end position="71"/>
    </location>
</feature>
<feature type="signal peptide" evidence="2">
    <location>
        <begin position="1"/>
        <end position="31"/>
    </location>
</feature>
<protein>
    <submittedName>
        <fullName evidence="3">Uncharacterized protein</fullName>
    </submittedName>
</protein>
<evidence type="ECO:0000313" key="4">
    <source>
        <dbReference type="Proteomes" id="UP000199387"/>
    </source>
</evidence>
<dbReference type="STRING" id="1236220.SAMN04488112_1332"/>
<reference evidence="3 4" key="1">
    <citation type="submission" date="2016-10" db="EMBL/GenBank/DDBJ databases">
        <authorList>
            <person name="de Groot N.N."/>
        </authorList>
    </citation>
    <scope>NUCLEOTIDE SEQUENCE [LARGE SCALE GENOMIC DNA]</scope>
    <source>
        <strain evidence="3 4">DSM 45514</strain>
    </source>
</reference>
<dbReference type="Proteomes" id="UP000199387">
    <property type="component" value="Unassembled WGS sequence"/>
</dbReference>
<feature type="compositionally biased region" description="Polar residues" evidence="1">
    <location>
        <begin position="36"/>
        <end position="48"/>
    </location>
</feature>
<name>A0A1G6RWW1_9BACL</name>
<proteinExistence type="predicted"/>
<gene>
    <name evidence="3" type="ORF">SAMN04488112_1332</name>
</gene>
<dbReference type="EMBL" id="FMZA01000033">
    <property type="protein sequence ID" value="SDD09170.1"/>
    <property type="molecule type" value="Genomic_DNA"/>
</dbReference>
<organism evidence="3 4">
    <name type="scientific">Melghirimyces thermohalophilus</name>
    <dbReference type="NCBI Taxonomy" id="1236220"/>
    <lineage>
        <taxon>Bacteria</taxon>
        <taxon>Bacillati</taxon>
        <taxon>Bacillota</taxon>
        <taxon>Bacilli</taxon>
        <taxon>Bacillales</taxon>
        <taxon>Thermoactinomycetaceae</taxon>
        <taxon>Melghirimyces</taxon>
    </lineage>
</organism>
<keyword evidence="4" id="KW-1185">Reference proteome</keyword>